<evidence type="ECO:0000313" key="1">
    <source>
        <dbReference type="EMBL" id="MCW3789343.1"/>
    </source>
</evidence>
<dbReference type="Proteomes" id="UP001209229">
    <property type="component" value="Unassembled WGS sequence"/>
</dbReference>
<accession>A0AAE3SHA4</accession>
<dbReference type="EMBL" id="JAPDPJ010000101">
    <property type="protein sequence ID" value="MCW3789343.1"/>
    <property type="molecule type" value="Genomic_DNA"/>
</dbReference>
<comment type="caution">
    <text evidence="1">The sequence shown here is derived from an EMBL/GenBank/DDBJ whole genome shotgun (WGS) entry which is preliminary data.</text>
</comment>
<keyword evidence="2" id="KW-1185">Reference proteome</keyword>
<organism evidence="1 2">
    <name type="scientific">Plebeiibacterium sediminum</name>
    <dbReference type="NCBI Taxonomy" id="2992112"/>
    <lineage>
        <taxon>Bacteria</taxon>
        <taxon>Pseudomonadati</taxon>
        <taxon>Bacteroidota</taxon>
        <taxon>Bacteroidia</taxon>
        <taxon>Marinilabiliales</taxon>
        <taxon>Marinilabiliaceae</taxon>
        <taxon>Plebeiibacterium</taxon>
    </lineage>
</organism>
<proteinExistence type="predicted"/>
<name>A0AAE3SHA4_9BACT</name>
<gene>
    <name evidence="1" type="ORF">OM075_22970</name>
</gene>
<dbReference type="RefSeq" id="WP_301192898.1">
    <property type="nucleotide sequence ID" value="NZ_JAPDPJ010000101.1"/>
</dbReference>
<dbReference type="AlphaFoldDB" id="A0AAE3SHA4"/>
<protein>
    <submittedName>
        <fullName evidence="1">Uncharacterized protein</fullName>
    </submittedName>
</protein>
<evidence type="ECO:0000313" key="2">
    <source>
        <dbReference type="Proteomes" id="UP001209229"/>
    </source>
</evidence>
<sequence length="70" mass="8013">MKEKIFFVPINEIARFAESASESRLRAVVCGTTFKEVAFSVKYNPVKEKLAIKELESTLNNGYWVEPNDE</sequence>
<reference evidence="1" key="1">
    <citation type="submission" date="2022-10" db="EMBL/GenBank/DDBJ databases">
        <authorList>
            <person name="Yu W.X."/>
        </authorList>
    </citation>
    <scope>NUCLEOTIDE SEQUENCE</scope>
    <source>
        <strain evidence="1">AAT</strain>
    </source>
</reference>